<dbReference type="EMBL" id="AMWG01000026">
    <property type="protein sequence ID" value="ELP34649.1"/>
    <property type="molecule type" value="Genomic_DNA"/>
</dbReference>
<keyword evidence="2" id="KW-0472">Membrane</keyword>
<sequence length="301" mass="33246">MKLKFRHQSPFKWIERVPALPLLVATIVVGISGCPDPDAAKKQQAREAQHQRELRMTQQAASATATTQALQSQQLVVQAARKEGFDAGEASGRNSALADIAKREERARELGHQTGKIAGELQGHREGLKEGEAIGYAKAAATEFRDGQKQGELYGEIKGRSEAEKEAAKKIELADEAGEKRGEKLGRIAGIEEGKEQQRRESFARTASVVVCVSCCFAAVVLFVVVHREPASALAIRRQLDIDEAIRQERERIERQQQAEREERLLSLLENAMPLRIEKRDKDKSDNSANDDSVVDAEGDS</sequence>
<evidence type="ECO:0000313" key="3">
    <source>
        <dbReference type="EMBL" id="ELP34649.1"/>
    </source>
</evidence>
<organism evidence="3 4">
    <name type="scientific">Rhodopirellula baltica SWK14</name>
    <dbReference type="NCBI Taxonomy" id="993516"/>
    <lineage>
        <taxon>Bacteria</taxon>
        <taxon>Pseudomonadati</taxon>
        <taxon>Planctomycetota</taxon>
        <taxon>Planctomycetia</taxon>
        <taxon>Pirellulales</taxon>
        <taxon>Pirellulaceae</taxon>
        <taxon>Rhodopirellula</taxon>
    </lineage>
</organism>
<dbReference type="Proteomes" id="UP000010959">
    <property type="component" value="Unassembled WGS sequence"/>
</dbReference>
<evidence type="ECO:0000313" key="4">
    <source>
        <dbReference type="Proteomes" id="UP000010959"/>
    </source>
</evidence>
<dbReference type="AlphaFoldDB" id="L7CK46"/>
<evidence type="ECO:0000256" key="2">
    <source>
        <dbReference type="SAM" id="Phobius"/>
    </source>
</evidence>
<keyword evidence="2" id="KW-1133">Transmembrane helix</keyword>
<feature type="region of interest" description="Disordered" evidence="1">
    <location>
        <begin position="277"/>
        <end position="301"/>
    </location>
</feature>
<accession>L7CK46</accession>
<dbReference type="PROSITE" id="PS51257">
    <property type="entry name" value="PROKAR_LIPOPROTEIN"/>
    <property type="match status" value="1"/>
</dbReference>
<dbReference type="PATRIC" id="fig|993516.3.peg.1513"/>
<feature type="compositionally biased region" description="Basic and acidic residues" evidence="1">
    <location>
        <begin position="277"/>
        <end position="286"/>
    </location>
</feature>
<name>L7CK46_RHOBT</name>
<reference evidence="3 4" key="1">
    <citation type="journal article" date="2013" name="Mar. Genomics">
        <title>Expression of sulfatases in Rhodopirellula baltica and the diversity of sulfatases in the genus Rhodopirellula.</title>
        <authorList>
            <person name="Wegner C.E."/>
            <person name="Richter-Heitmann T."/>
            <person name="Klindworth A."/>
            <person name="Klockow C."/>
            <person name="Richter M."/>
            <person name="Achstetter T."/>
            <person name="Glockner F.O."/>
            <person name="Harder J."/>
        </authorList>
    </citation>
    <scope>NUCLEOTIDE SEQUENCE [LARGE SCALE GENOMIC DNA]</scope>
    <source>
        <strain evidence="3 4">SWK14</strain>
    </source>
</reference>
<dbReference type="RefSeq" id="WP_007336628.1">
    <property type="nucleotide sequence ID" value="NZ_AMWG01000026.1"/>
</dbReference>
<comment type="caution">
    <text evidence="3">The sequence shown here is derived from an EMBL/GenBank/DDBJ whole genome shotgun (WGS) entry which is preliminary data.</text>
</comment>
<feature type="transmembrane region" description="Helical" evidence="2">
    <location>
        <begin position="207"/>
        <end position="226"/>
    </location>
</feature>
<evidence type="ECO:0000256" key="1">
    <source>
        <dbReference type="SAM" id="MobiDB-lite"/>
    </source>
</evidence>
<proteinExistence type="predicted"/>
<protein>
    <submittedName>
        <fullName evidence="3">Uncharacterized protein</fullName>
    </submittedName>
</protein>
<keyword evidence="2" id="KW-0812">Transmembrane</keyword>
<gene>
    <name evidence="3" type="ORF">RBSWK_01436</name>
</gene>